<dbReference type="PANTHER" id="PTHR43652">
    <property type="entry name" value="BASIC AMINO ACID ANTIPORTER YFCC-RELATED"/>
    <property type="match status" value="1"/>
</dbReference>
<accession>A0A5C8NXF3</accession>
<dbReference type="RefSeq" id="WP_147703881.1">
    <property type="nucleotide sequence ID" value="NZ_VDUY01000003.1"/>
</dbReference>
<keyword evidence="10" id="KW-1185">Reference proteome</keyword>
<feature type="transmembrane region" description="Helical" evidence="7">
    <location>
        <begin position="175"/>
        <end position="195"/>
    </location>
</feature>
<feature type="transmembrane region" description="Helical" evidence="7">
    <location>
        <begin position="130"/>
        <end position="155"/>
    </location>
</feature>
<keyword evidence="2" id="KW-0813">Transport</keyword>
<dbReference type="Pfam" id="PF03600">
    <property type="entry name" value="CitMHS"/>
    <property type="match status" value="1"/>
</dbReference>
<evidence type="ECO:0000256" key="6">
    <source>
        <dbReference type="ARBA" id="ARBA00023136"/>
    </source>
</evidence>
<gene>
    <name evidence="9" type="ORF">FHP08_07765</name>
</gene>
<feature type="transmembrane region" description="Helical" evidence="7">
    <location>
        <begin position="554"/>
        <end position="574"/>
    </location>
</feature>
<dbReference type="InterPro" id="IPR006037">
    <property type="entry name" value="RCK_C"/>
</dbReference>
<evidence type="ECO:0000256" key="2">
    <source>
        <dbReference type="ARBA" id="ARBA00022448"/>
    </source>
</evidence>
<dbReference type="InterPro" id="IPR036721">
    <property type="entry name" value="RCK_C_sf"/>
</dbReference>
<name>A0A5C8NXF3_9BURK</name>
<evidence type="ECO:0000259" key="8">
    <source>
        <dbReference type="PROSITE" id="PS51202"/>
    </source>
</evidence>
<evidence type="ECO:0000256" key="7">
    <source>
        <dbReference type="SAM" id="Phobius"/>
    </source>
</evidence>
<sequence>MTWEQALVLISLVALIVVLVRGRIAPAVAFSGIAFAYYVVGLISLESALAQFTNTALVTVVLLLLLSIALDKSRLLELVADRLLAGPYRWVLFKIITATAVTSGFVNNTAVVATLIGPLRSSSRHPASRLLIPMSYAATVGGVLTLIGTSTNLLIDGFLTSSGLPGLSLFQQMPLGFVLLATVTLLLVITGPRLLPRHDNKSSMLSDYFLEAEVQPASRLIGRTVWENGLRNLNHLFLAEIVRRGELIAPVEPSEVLVAGDLLVFSGDVRRIDVLAPFDGLLTHGHKAGLPVDNLVEVLVTADSMLVHRTVKEAEFRSRFDAAVIAVRRGPSQLAGAIGTLRLRAGDTLVLATGPDFEKRNNLTRNFIIISRPSIAKFSDWRKSAAVVAAFVAVVAGAAAGWFDFVKGLLVLLAAFLLTRLLTLGELRRNAPFSLLFIIPSALIVSKAMFETGSAQLLARAVLAVCEPFGPLGALIGVLLLTALLTELMTNNAAAALAFPIAIGTAQQLGTSHLPFAMAVLFGASASFITPYGYQTNLMVMSPGGYTLRDYLRAGVPVSALYLTGAAVLIPVFFPL</sequence>
<feature type="transmembrane region" description="Helical" evidence="7">
    <location>
        <begin position="51"/>
        <end position="70"/>
    </location>
</feature>
<keyword evidence="4" id="KW-0677">Repeat</keyword>
<protein>
    <submittedName>
        <fullName evidence="9">SLC13 family permease</fullName>
    </submittedName>
</protein>
<keyword evidence="3 7" id="KW-0812">Transmembrane</keyword>
<evidence type="ECO:0000313" key="9">
    <source>
        <dbReference type="EMBL" id="TXL65967.1"/>
    </source>
</evidence>
<dbReference type="Proteomes" id="UP000321548">
    <property type="component" value="Unassembled WGS sequence"/>
</dbReference>
<feature type="transmembrane region" description="Helical" evidence="7">
    <location>
        <begin position="516"/>
        <end position="534"/>
    </location>
</feature>
<feature type="transmembrane region" description="Helical" evidence="7">
    <location>
        <begin position="385"/>
        <end position="403"/>
    </location>
</feature>
<dbReference type="OrthoDB" id="9809303at2"/>
<evidence type="ECO:0000256" key="3">
    <source>
        <dbReference type="ARBA" id="ARBA00022692"/>
    </source>
</evidence>
<dbReference type="AlphaFoldDB" id="A0A5C8NXF3"/>
<reference evidence="9 10" key="1">
    <citation type="submission" date="2019-06" db="EMBL/GenBank/DDBJ databases">
        <title>Quisquiliibacterium sp. nov., isolated from a maize field.</title>
        <authorList>
            <person name="Lin S.-Y."/>
            <person name="Tsai C.-F."/>
            <person name="Young C.-C."/>
        </authorList>
    </citation>
    <scope>NUCLEOTIDE SEQUENCE [LARGE SCALE GENOMIC DNA]</scope>
    <source>
        <strain evidence="9 10">CC-CFT501</strain>
    </source>
</reference>
<dbReference type="InterPro" id="IPR051679">
    <property type="entry name" value="DASS-Related_Transporters"/>
</dbReference>
<feature type="transmembrane region" description="Helical" evidence="7">
    <location>
        <begin position="6"/>
        <end position="39"/>
    </location>
</feature>
<dbReference type="Gene3D" id="3.30.70.1450">
    <property type="entry name" value="Regulator of K+ conductance, C-terminal domain"/>
    <property type="match status" value="2"/>
</dbReference>
<dbReference type="SUPFAM" id="SSF116726">
    <property type="entry name" value="TrkA C-terminal domain-like"/>
    <property type="match status" value="2"/>
</dbReference>
<dbReference type="PANTHER" id="PTHR43652:SF2">
    <property type="entry name" value="BASIC AMINO ACID ANTIPORTER YFCC-RELATED"/>
    <property type="match status" value="1"/>
</dbReference>
<feature type="transmembrane region" description="Helical" evidence="7">
    <location>
        <begin position="462"/>
        <end position="485"/>
    </location>
</feature>
<dbReference type="InterPro" id="IPR004680">
    <property type="entry name" value="Cit_transptr-like_dom"/>
</dbReference>
<dbReference type="GO" id="GO:0005886">
    <property type="term" value="C:plasma membrane"/>
    <property type="evidence" value="ECO:0007669"/>
    <property type="project" value="TreeGrafter"/>
</dbReference>
<organism evidence="9 10">
    <name type="scientific">Zeimonas arvi</name>
    <dbReference type="NCBI Taxonomy" id="2498847"/>
    <lineage>
        <taxon>Bacteria</taxon>
        <taxon>Pseudomonadati</taxon>
        <taxon>Pseudomonadota</taxon>
        <taxon>Betaproteobacteria</taxon>
        <taxon>Burkholderiales</taxon>
        <taxon>Burkholderiaceae</taxon>
        <taxon>Zeimonas</taxon>
    </lineage>
</organism>
<evidence type="ECO:0000256" key="5">
    <source>
        <dbReference type="ARBA" id="ARBA00022989"/>
    </source>
</evidence>
<keyword evidence="5 7" id="KW-1133">Transmembrane helix</keyword>
<feature type="domain" description="RCK C-terminal" evidence="8">
    <location>
        <begin position="195"/>
        <end position="281"/>
    </location>
</feature>
<keyword evidence="6 7" id="KW-0472">Membrane</keyword>
<feature type="transmembrane region" description="Helical" evidence="7">
    <location>
        <begin position="90"/>
        <end position="118"/>
    </location>
</feature>
<dbReference type="PROSITE" id="PS51202">
    <property type="entry name" value="RCK_C"/>
    <property type="match status" value="2"/>
</dbReference>
<evidence type="ECO:0000313" key="10">
    <source>
        <dbReference type="Proteomes" id="UP000321548"/>
    </source>
</evidence>
<feature type="domain" description="RCK C-terminal" evidence="8">
    <location>
        <begin position="283"/>
        <end position="367"/>
    </location>
</feature>
<evidence type="ECO:0000256" key="1">
    <source>
        <dbReference type="ARBA" id="ARBA00004141"/>
    </source>
</evidence>
<comment type="caution">
    <text evidence="9">The sequence shown here is derived from an EMBL/GenBank/DDBJ whole genome shotgun (WGS) entry which is preliminary data.</text>
</comment>
<proteinExistence type="predicted"/>
<dbReference type="EMBL" id="VDUY01000003">
    <property type="protein sequence ID" value="TXL65967.1"/>
    <property type="molecule type" value="Genomic_DNA"/>
</dbReference>
<dbReference type="GO" id="GO:0006813">
    <property type="term" value="P:potassium ion transport"/>
    <property type="evidence" value="ECO:0007669"/>
    <property type="project" value="InterPro"/>
</dbReference>
<dbReference type="Pfam" id="PF02080">
    <property type="entry name" value="TrkA_C"/>
    <property type="match status" value="1"/>
</dbReference>
<feature type="transmembrane region" description="Helical" evidence="7">
    <location>
        <begin position="432"/>
        <end position="450"/>
    </location>
</feature>
<evidence type="ECO:0000256" key="4">
    <source>
        <dbReference type="ARBA" id="ARBA00022737"/>
    </source>
</evidence>
<comment type="subcellular location">
    <subcellularLocation>
        <location evidence="1">Membrane</location>
        <topology evidence="1">Multi-pass membrane protein</topology>
    </subcellularLocation>
</comment>
<dbReference type="GO" id="GO:0008324">
    <property type="term" value="F:monoatomic cation transmembrane transporter activity"/>
    <property type="evidence" value="ECO:0007669"/>
    <property type="project" value="InterPro"/>
</dbReference>